<sequence length="699" mass="78791">MVLCHRCGQRPAKIPFNKIIDGRQVYMALCEICYKEVMQETSTTASKLDKFGRDLTELAKQDKLDPVIGRKDEIERVIHILSRRTKNNPVLIGDPGVGKTAIVEGLAQKIVEGQVPEPLRGKRVFALDLASIIAGTSHRGMFEGRLKDIIKEVVNASGQIILFVDELHTVVGTGAAEGAMDAANILKPALARGELQMVGATTIDEYRKYVEKDAALERRFQPVMVNEPTTDDTILIIKGLRDRYEKHHQVVISDEAINAAVKMSDRYISDRFLPDKAIDLIDEASALVRLTSIKEPANLKEVEDKLTELKEKLRTIKNSEEKQKVEQEINKMQNIKTELFEIWTKTKLEDQPTVGEEAVYKVVSRATGIPLEKLSIKEKERLLNLEKNLHKRIIGQDEAVSVVSSAIRRARSGLKDPKRPIGVFLFLGPTGVGKTELSKALAEVLYGDEDLIIRIDMSEYMEKHSVSKLIGAPPGYIGYDQGGQLTDIVRRKPFSIILLDEIEKAHPDTFNTLLQIMEDGRLTDSKGRTVDFKNTILIMTSNVGSDLLRRSDIGFTGKGKSQEDTKSDFDHKIMSILKDSFKPEFLNRIDEIVIFSNLTKTEIKDIVRNMLSNVQQRLNESKINILVSEAVIDYFVEKGYNEEYGARPLRRLIQRELENELSTKMIKGEIREGTIISIDLKNEKLEFKVKQKAVVKSQG</sequence>
<dbReference type="EMBL" id="MEUV01000026">
    <property type="protein sequence ID" value="OGC45577.1"/>
    <property type="molecule type" value="Genomic_DNA"/>
</dbReference>
<dbReference type="FunFam" id="3.40.50.300:FF:000025">
    <property type="entry name" value="ATP-dependent Clp protease subunit"/>
    <property type="match status" value="1"/>
</dbReference>
<dbReference type="PROSITE" id="PS00870">
    <property type="entry name" value="CLPAB_1"/>
    <property type="match status" value="1"/>
</dbReference>
<dbReference type="PROSITE" id="PS00871">
    <property type="entry name" value="CLPAB_2"/>
    <property type="match status" value="1"/>
</dbReference>
<dbReference type="SMART" id="SM01086">
    <property type="entry name" value="ClpB_D2-small"/>
    <property type="match status" value="1"/>
</dbReference>
<feature type="domain" description="Clp ATPase C-terminal" evidence="8">
    <location>
        <begin position="598"/>
        <end position="687"/>
    </location>
</feature>
<keyword evidence="3 5" id="KW-0067">ATP-binding</keyword>
<dbReference type="InterPro" id="IPR003959">
    <property type="entry name" value="ATPase_AAA_core"/>
</dbReference>
<keyword evidence="2 5" id="KW-0547">Nucleotide-binding</keyword>
<evidence type="ECO:0000259" key="7">
    <source>
        <dbReference type="SMART" id="SM00382"/>
    </source>
</evidence>
<dbReference type="GO" id="GO:0005524">
    <property type="term" value="F:ATP binding"/>
    <property type="evidence" value="ECO:0007669"/>
    <property type="project" value="UniProtKB-KW"/>
</dbReference>
<evidence type="ECO:0000256" key="6">
    <source>
        <dbReference type="SAM" id="Coils"/>
    </source>
</evidence>
<comment type="similarity">
    <text evidence="5">Belongs to the ClpA/ClpB family.</text>
</comment>
<keyword evidence="4 5" id="KW-0143">Chaperone</keyword>
<dbReference type="InterPro" id="IPR050130">
    <property type="entry name" value="ClpA_ClpB"/>
</dbReference>
<name>A0A1F4UKW0_UNCKA</name>
<dbReference type="SUPFAM" id="SSF52540">
    <property type="entry name" value="P-loop containing nucleoside triphosphate hydrolases"/>
    <property type="match status" value="2"/>
</dbReference>
<dbReference type="GO" id="GO:0016887">
    <property type="term" value="F:ATP hydrolysis activity"/>
    <property type="evidence" value="ECO:0007669"/>
    <property type="project" value="InterPro"/>
</dbReference>
<protein>
    <recommendedName>
        <fullName evidence="11">ATP-dependent Clp protease ATP-binding subunit ClpC</fullName>
    </recommendedName>
</protein>
<dbReference type="Gene3D" id="4.10.860.10">
    <property type="entry name" value="UVR domain"/>
    <property type="match status" value="1"/>
</dbReference>
<evidence type="ECO:0000256" key="5">
    <source>
        <dbReference type="RuleBase" id="RU004432"/>
    </source>
</evidence>
<dbReference type="Pfam" id="PF10431">
    <property type="entry name" value="ClpB_D2-small"/>
    <property type="match status" value="1"/>
</dbReference>
<dbReference type="AlphaFoldDB" id="A0A1F4UKW0"/>
<comment type="caution">
    <text evidence="9">The sequence shown here is derived from an EMBL/GenBank/DDBJ whole genome shotgun (WGS) entry which is preliminary data.</text>
</comment>
<dbReference type="PANTHER" id="PTHR11638">
    <property type="entry name" value="ATP-DEPENDENT CLP PROTEASE"/>
    <property type="match status" value="1"/>
</dbReference>
<evidence type="ECO:0000256" key="2">
    <source>
        <dbReference type="ARBA" id="ARBA00022741"/>
    </source>
</evidence>
<dbReference type="InterPro" id="IPR018368">
    <property type="entry name" value="ClpA/B_CS1"/>
</dbReference>
<feature type="domain" description="AAA+ ATPase" evidence="7">
    <location>
        <begin position="85"/>
        <end position="230"/>
    </location>
</feature>
<dbReference type="Pfam" id="PF17871">
    <property type="entry name" value="AAA_lid_9"/>
    <property type="match status" value="1"/>
</dbReference>
<dbReference type="InterPro" id="IPR001270">
    <property type="entry name" value="ClpA/B"/>
</dbReference>
<evidence type="ECO:0000256" key="1">
    <source>
        <dbReference type="ARBA" id="ARBA00022737"/>
    </source>
</evidence>
<keyword evidence="1" id="KW-0677">Repeat</keyword>
<dbReference type="InterPro" id="IPR041546">
    <property type="entry name" value="ClpA/ClpB_AAA_lid"/>
</dbReference>
<dbReference type="FunFam" id="1.10.8.60:FF:000017">
    <property type="entry name" value="ATP-dependent chaperone ClpB"/>
    <property type="match status" value="1"/>
</dbReference>
<dbReference type="InterPro" id="IPR027417">
    <property type="entry name" value="P-loop_NTPase"/>
</dbReference>
<dbReference type="Pfam" id="PF07724">
    <property type="entry name" value="AAA_2"/>
    <property type="match status" value="1"/>
</dbReference>
<dbReference type="PRINTS" id="PR00300">
    <property type="entry name" value="CLPPROTEASEA"/>
</dbReference>
<reference evidence="9 10" key="1">
    <citation type="journal article" date="2016" name="Nat. Commun.">
        <title>Thousands of microbial genomes shed light on interconnected biogeochemical processes in an aquifer system.</title>
        <authorList>
            <person name="Anantharaman K."/>
            <person name="Brown C.T."/>
            <person name="Hug L.A."/>
            <person name="Sharon I."/>
            <person name="Castelle C.J."/>
            <person name="Probst A.J."/>
            <person name="Thomas B.C."/>
            <person name="Singh A."/>
            <person name="Wilkins M.J."/>
            <person name="Karaoz U."/>
            <person name="Brodie E.L."/>
            <person name="Williams K.H."/>
            <person name="Hubbard S.S."/>
            <person name="Banfield J.F."/>
        </authorList>
    </citation>
    <scope>NUCLEOTIDE SEQUENCE [LARGE SCALE GENOMIC DNA]</scope>
</reference>
<dbReference type="Pfam" id="PF00004">
    <property type="entry name" value="AAA"/>
    <property type="match status" value="1"/>
</dbReference>
<evidence type="ECO:0008006" key="11">
    <source>
        <dbReference type="Google" id="ProtNLM"/>
    </source>
</evidence>
<dbReference type="Gene3D" id="1.10.8.60">
    <property type="match status" value="2"/>
</dbReference>
<dbReference type="GO" id="GO:0005737">
    <property type="term" value="C:cytoplasm"/>
    <property type="evidence" value="ECO:0007669"/>
    <property type="project" value="TreeGrafter"/>
</dbReference>
<organism evidence="9 10">
    <name type="scientific">candidate division WWE3 bacterium RBG_19FT_COMBO_34_6</name>
    <dbReference type="NCBI Taxonomy" id="1802612"/>
    <lineage>
        <taxon>Bacteria</taxon>
        <taxon>Katanobacteria</taxon>
    </lineage>
</organism>
<dbReference type="Gene3D" id="3.40.50.300">
    <property type="entry name" value="P-loop containing nucleotide triphosphate hydrolases"/>
    <property type="match status" value="2"/>
</dbReference>
<keyword evidence="6" id="KW-0175">Coiled coil</keyword>
<dbReference type="CDD" id="cd00009">
    <property type="entry name" value="AAA"/>
    <property type="match status" value="1"/>
</dbReference>
<evidence type="ECO:0000256" key="3">
    <source>
        <dbReference type="ARBA" id="ARBA00022840"/>
    </source>
</evidence>
<dbReference type="InterPro" id="IPR028299">
    <property type="entry name" value="ClpA/B_CS2"/>
</dbReference>
<dbReference type="InterPro" id="IPR019489">
    <property type="entry name" value="Clp_ATPase_C"/>
</dbReference>
<evidence type="ECO:0000313" key="9">
    <source>
        <dbReference type="EMBL" id="OGC45577.1"/>
    </source>
</evidence>
<gene>
    <name evidence="9" type="ORF">A2V49_03700</name>
</gene>
<dbReference type="Proteomes" id="UP000178615">
    <property type="component" value="Unassembled WGS sequence"/>
</dbReference>
<accession>A0A1F4UKW0</accession>
<dbReference type="SMART" id="SM00382">
    <property type="entry name" value="AAA"/>
    <property type="match status" value="2"/>
</dbReference>
<dbReference type="PANTHER" id="PTHR11638:SF18">
    <property type="entry name" value="HEAT SHOCK PROTEIN 104"/>
    <property type="match status" value="1"/>
</dbReference>
<evidence type="ECO:0000313" key="10">
    <source>
        <dbReference type="Proteomes" id="UP000178615"/>
    </source>
</evidence>
<feature type="coiled-coil region" evidence="6">
    <location>
        <begin position="299"/>
        <end position="338"/>
    </location>
</feature>
<proteinExistence type="inferred from homology"/>
<evidence type="ECO:0000259" key="8">
    <source>
        <dbReference type="SMART" id="SM01086"/>
    </source>
</evidence>
<dbReference type="GO" id="GO:0034605">
    <property type="term" value="P:cellular response to heat"/>
    <property type="evidence" value="ECO:0007669"/>
    <property type="project" value="TreeGrafter"/>
</dbReference>
<dbReference type="FunFam" id="3.40.50.300:FF:000010">
    <property type="entry name" value="Chaperone clpB 1, putative"/>
    <property type="match status" value="1"/>
</dbReference>
<dbReference type="CDD" id="cd19499">
    <property type="entry name" value="RecA-like_ClpB_Hsp104-like"/>
    <property type="match status" value="1"/>
</dbReference>
<evidence type="ECO:0000256" key="4">
    <source>
        <dbReference type="ARBA" id="ARBA00023186"/>
    </source>
</evidence>
<feature type="domain" description="AAA+ ATPase" evidence="7">
    <location>
        <begin position="420"/>
        <end position="560"/>
    </location>
</feature>
<dbReference type="InterPro" id="IPR003593">
    <property type="entry name" value="AAA+_ATPase"/>
</dbReference>